<gene>
    <name evidence="3" type="ordered locus">Despr_1704</name>
</gene>
<dbReference type="Pfam" id="PF00015">
    <property type="entry name" value="MCPsignal"/>
    <property type="match status" value="1"/>
</dbReference>
<dbReference type="SUPFAM" id="SSF58104">
    <property type="entry name" value="Methyl-accepting chemotaxis protein (MCP) signaling domain"/>
    <property type="match status" value="1"/>
</dbReference>
<reference evidence="3 4" key="1">
    <citation type="journal article" date="2011" name="Stand. Genomic Sci.">
        <title>Complete genome sequence of Desulfobulbus propionicus type strain (1pr3).</title>
        <authorList>
            <person name="Pagani I."/>
            <person name="Lapidus A."/>
            <person name="Nolan M."/>
            <person name="Lucas S."/>
            <person name="Hammon N."/>
            <person name="Deshpande S."/>
            <person name="Cheng J.F."/>
            <person name="Chertkov O."/>
            <person name="Davenport K."/>
            <person name="Tapia R."/>
            <person name="Han C."/>
            <person name="Goodwin L."/>
            <person name="Pitluck S."/>
            <person name="Liolios K."/>
            <person name="Mavromatis K."/>
            <person name="Ivanova N."/>
            <person name="Mikhailova N."/>
            <person name="Pati A."/>
            <person name="Chen A."/>
            <person name="Palaniappan K."/>
            <person name="Land M."/>
            <person name="Hauser L."/>
            <person name="Chang Y.J."/>
            <person name="Jeffries C.D."/>
            <person name="Detter J.C."/>
            <person name="Brambilla E."/>
            <person name="Kannan K.P."/>
            <person name="Djao O.D."/>
            <person name="Rohde M."/>
            <person name="Pukall R."/>
            <person name="Spring S."/>
            <person name="Goker M."/>
            <person name="Sikorski J."/>
            <person name="Woyke T."/>
            <person name="Bristow J."/>
            <person name="Eisen J.A."/>
            <person name="Markowitz V."/>
            <person name="Hugenholtz P."/>
            <person name="Kyrpides N.C."/>
            <person name="Klenk H.P."/>
        </authorList>
    </citation>
    <scope>NUCLEOTIDE SEQUENCE [LARGE SCALE GENOMIC DNA]</scope>
    <source>
        <strain evidence="4">ATCC 33891 / DSM 2032 / 1pr3</strain>
    </source>
</reference>
<evidence type="ECO:0000259" key="2">
    <source>
        <dbReference type="PROSITE" id="PS50111"/>
    </source>
</evidence>
<organism evidence="3 4">
    <name type="scientific">Desulfobulbus propionicus (strain ATCC 33891 / DSM 2032 / VKM B-1956 / 1pr3)</name>
    <dbReference type="NCBI Taxonomy" id="577650"/>
    <lineage>
        <taxon>Bacteria</taxon>
        <taxon>Pseudomonadati</taxon>
        <taxon>Thermodesulfobacteriota</taxon>
        <taxon>Desulfobulbia</taxon>
        <taxon>Desulfobulbales</taxon>
        <taxon>Desulfobulbaceae</taxon>
        <taxon>Desulfobulbus</taxon>
    </lineage>
</organism>
<keyword evidence="1" id="KW-0807">Transducer</keyword>
<evidence type="ECO:0000313" key="4">
    <source>
        <dbReference type="Proteomes" id="UP000006365"/>
    </source>
</evidence>
<dbReference type="GO" id="GO:0016020">
    <property type="term" value="C:membrane"/>
    <property type="evidence" value="ECO:0007669"/>
    <property type="project" value="InterPro"/>
</dbReference>
<sequence length="619" mass="67182">MTQSTTPMADNDTGTHSARMTSLFDAWSLAIGSSLAILRRLAGTTEQEFLQIGRHVQEIHQASTTLLRTANHLVAAASGERLHGLIDRLRRIVHEIEAYLEQTQSQRGDQSTVFATVGGLLQQVGSPLEGFKKMSKRLYILEVLIKIESADSGESVGEFNNLAQDIRTLSLQIKEKANNIYDQRELLAALIGRSNAEIQIAGSAQESRIRTSLTSATASIAHLEMVNERFSRLGGVVSTVAEENANSVSEVVQSMQSHDMFRQQVEHVLEGLEQTTALLDASTSGNTAAGDAPALRKHIVKMGDVCELQEAQLHFASTELHAAVTGIVTNLDAIAGKQRRLTETLHGDSGMSAASGRSFIDDVRRHMASITELLTVGVETNNQVAEIMRSITATVAAISTFVADIEEIGQDVILIALNARIKATGTGQEGASLGVLAQEIGQLAKEDSHRTQSITAALKEMHTATVGLATVADHNEAHLSATLGGMQAELDTILATLGAMGQDLSSLLAQAQRQANDLVHDIERLTASIDIHQRTKDLAHEVLNELRQIVAQSRALFPASEEFKEELRQMAERYTMDSERRIHEAISRKHGLETVATERTPHQPALEDASEFGDNVDLF</sequence>
<dbReference type="PROSITE" id="PS50111">
    <property type="entry name" value="CHEMOTAXIS_TRANSDUC_2"/>
    <property type="match status" value="1"/>
</dbReference>
<dbReference type="GO" id="GO:0007165">
    <property type="term" value="P:signal transduction"/>
    <property type="evidence" value="ECO:0007669"/>
    <property type="project" value="UniProtKB-KW"/>
</dbReference>
<dbReference type="InterPro" id="IPR004089">
    <property type="entry name" value="MCPsignal_dom"/>
</dbReference>
<dbReference type="KEGG" id="dpr:Despr_1704"/>
<proteinExistence type="predicted"/>
<dbReference type="Gene3D" id="1.10.287.950">
    <property type="entry name" value="Methyl-accepting chemotaxis protein"/>
    <property type="match status" value="2"/>
</dbReference>
<evidence type="ECO:0000256" key="1">
    <source>
        <dbReference type="PROSITE-ProRule" id="PRU00284"/>
    </source>
</evidence>
<accession>A0A7U3YM05</accession>
<keyword evidence="4" id="KW-1185">Reference proteome</keyword>
<feature type="domain" description="Methyl-accepting transducer" evidence="2">
    <location>
        <begin position="319"/>
        <end position="465"/>
    </location>
</feature>
<evidence type="ECO:0000313" key="3">
    <source>
        <dbReference type="EMBL" id="ADW17856.1"/>
    </source>
</evidence>
<dbReference type="AlphaFoldDB" id="A0A7U3YM05"/>
<dbReference type="Proteomes" id="UP000006365">
    <property type="component" value="Chromosome"/>
</dbReference>
<protein>
    <submittedName>
        <fullName evidence="3">Methyl-accepting chemotaxis sensory transducer</fullName>
    </submittedName>
</protein>
<name>A0A7U3YM05_DESPD</name>
<dbReference type="RefSeq" id="WP_015724397.1">
    <property type="nucleotide sequence ID" value="NC_014972.1"/>
</dbReference>
<dbReference type="EMBL" id="CP002364">
    <property type="protein sequence ID" value="ADW17856.1"/>
    <property type="molecule type" value="Genomic_DNA"/>
</dbReference>